<keyword evidence="1" id="KW-1133">Transmembrane helix</keyword>
<name>A0A109N1X2_9BACI</name>
<sequence length="60" mass="6842">MFDVYPILATLLVVLFFLTEGYIFYRFIKTPGTGLFWALATYGAIGIYAAVFMMIFNLTD</sequence>
<organism evidence="2 3">
    <name type="scientific">Peribacillus simplex</name>
    <dbReference type="NCBI Taxonomy" id="1478"/>
    <lineage>
        <taxon>Bacteria</taxon>
        <taxon>Bacillati</taxon>
        <taxon>Bacillota</taxon>
        <taxon>Bacilli</taxon>
        <taxon>Bacillales</taxon>
        <taxon>Bacillaceae</taxon>
        <taxon>Peribacillus</taxon>
    </lineage>
</organism>
<keyword evidence="1" id="KW-0472">Membrane</keyword>
<keyword evidence="1" id="KW-0812">Transmembrane</keyword>
<comment type="caution">
    <text evidence="2">The sequence shown here is derived from an EMBL/GenBank/DDBJ whole genome shotgun (WGS) entry which is preliminary data.</text>
</comment>
<reference evidence="2 3" key="1">
    <citation type="submission" date="2015-11" db="EMBL/GenBank/DDBJ databases">
        <title>Genome Sequence of Bacillus simplex strain VanAntwerpen2.</title>
        <authorList>
            <person name="Couger M.B."/>
        </authorList>
    </citation>
    <scope>NUCLEOTIDE SEQUENCE [LARGE SCALE GENOMIC DNA]</scope>
    <source>
        <strain evidence="2 3">VanAntwerpen02</strain>
    </source>
</reference>
<feature type="transmembrane region" description="Helical" evidence="1">
    <location>
        <begin position="6"/>
        <end position="28"/>
    </location>
</feature>
<proteinExistence type="predicted"/>
<evidence type="ECO:0000313" key="3">
    <source>
        <dbReference type="Proteomes" id="UP000064189"/>
    </source>
</evidence>
<gene>
    <name evidence="2" type="ORF">AS888_05825</name>
</gene>
<dbReference type="EMBL" id="LNNH01000010">
    <property type="protein sequence ID" value="KWW21993.1"/>
    <property type="molecule type" value="Genomic_DNA"/>
</dbReference>
<accession>A0A109N1X2</accession>
<feature type="transmembrane region" description="Helical" evidence="1">
    <location>
        <begin position="35"/>
        <end position="56"/>
    </location>
</feature>
<protein>
    <submittedName>
        <fullName evidence="2">Uncharacterized protein</fullName>
    </submittedName>
</protein>
<evidence type="ECO:0000313" key="2">
    <source>
        <dbReference type="EMBL" id="KWW21993.1"/>
    </source>
</evidence>
<dbReference type="Proteomes" id="UP000064189">
    <property type="component" value="Unassembled WGS sequence"/>
</dbReference>
<dbReference type="AlphaFoldDB" id="A0A109N1X2"/>
<evidence type="ECO:0000256" key="1">
    <source>
        <dbReference type="SAM" id="Phobius"/>
    </source>
</evidence>
<keyword evidence="3" id="KW-1185">Reference proteome</keyword>